<name>A0A9Q4GIE5_9EURY</name>
<accession>A0A9Q4GIE5</accession>
<keyword evidence="2" id="KW-1185">Reference proteome</keyword>
<dbReference type="EMBL" id="RKLV01000012">
    <property type="protein sequence ID" value="MCX2819785.1"/>
    <property type="molecule type" value="Genomic_DNA"/>
</dbReference>
<dbReference type="Proteomes" id="UP001149411">
    <property type="component" value="Unassembled WGS sequence"/>
</dbReference>
<dbReference type="AlphaFoldDB" id="A0A9Q4GIE5"/>
<gene>
    <name evidence="1" type="ORF">EGH25_10535</name>
</gene>
<evidence type="ECO:0000313" key="1">
    <source>
        <dbReference type="EMBL" id="MCX2819785.1"/>
    </source>
</evidence>
<protein>
    <submittedName>
        <fullName evidence="1">Uncharacterized protein</fullName>
    </submittedName>
</protein>
<proteinExistence type="predicted"/>
<dbReference type="InterPro" id="IPR012340">
    <property type="entry name" value="NA-bd_OB-fold"/>
</dbReference>
<reference evidence="1" key="1">
    <citation type="submission" date="2022-09" db="EMBL/GenBank/DDBJ databases">
        <title>Haloadaptaus new haloarchaeum isolated from saline soil.</title>
        <authorList>
            <person name="Duran-Viseras A."/>
            <person name="Sanchez-Porro C."/>
            <person name="Ventosa A."/>
        </authorList>
    </citation>
    <scope>NUCLEOTIDE SEQUENCE</scope>
    <source>
        <strain evidence="1">F3-133</strain>
    </source>
</reference>
<evidence type="ECO:0000313" key="2">
    <source>
        <dbReference type="Proteomes" id="UP001149411"/>
    </source>
</evidence>
<comment type="caution">
    <text evidence="1">The sequence shown here is derived from an EMBL/GenBank/DDBJ whole genome shotgun (WGS) entry which is preliminary data.</text>
</comment>
<dbReference type="RefSeq" id="WP_266088369.1">
    <property type="nucleotide sequence ID" value="NZ_RKLV01000012.1"/>
</dbReference>
<sequence length="541" mass="61148">MTRETVQSSINIPRELKEEFKGFVQEIEGKSKGAYSDHIQKAMRFYMRKEKNPSKEEVDDLSDIARSLDRIERGLGISERKYDREYLVRTLSERFPKVDEGEIEDSVESYIDHDVPPGEIITAVSERMQRDNQDEVMDLNSLQMGDEGVTVEVNVTNVFGASSKSSSGIIADRTDSMRFHLDYDGFLEKDNSYRLNNATVVKREDIEDEEDSGEWVLKIDDEDLVNELNTHVSAHGGGRQFETGGMIVALDTVATRPSTSNQEARVVAFLDTGTRVCRVFIDEYLLRKSVLTDYTGDIDGEQINMVRERLLGRYYSITGFDNTGQETEGRSKFSGVVVAEMRRGMNRLWESNLNSPQFPEDDKKPGVRLFAPEIELVDEVFEEDASSNANLDAEKVDYVITPIGGHKAGKILIAGTLTRVEKTGDATRGYLNDATGTTLPFLISDRYAGDIGGRLRGGITPPTRIFVRGSIKQGDNGLLLNVRDLGEIDEYTEETWVREAVQRTQVRLRNPRDKNQYETLSEGVWRDIRDRLHENYGTDVA</sequence>
<organism evidence="1 2">
    <name type="scientific">Halorutilus salinus</name>
    <dbReference type="NCBI Taxonomy" id="2487751"/>
    <lineage>
        <taxon>Archaea</taxon>
        <taxon>Methanobacteriati</taxon>
        <taxon>Methanobacteriota</taxon>
        <taxon>Stenosarchaea group</taxon>
        <taxon>Halobacteria</taxon>
        <taxon>Halorutilales</taxon>
        <taxon>Halorutilaceae</taxon>
        <taxon>Halorutilus</taxon>
    </lineage>
</organism>
<dbReference type="Gene3D" id="2.40.50.140">
    <property type="entry name" value="Nucleic acid-binding proteins"/>
    <property type="match status" value="1"/>
</dbReference>